<sequence length="331" mass="35786">MSNSNPGRSNWCDSRGGRSGRGRGRGRGGKDEGREAVRKALTEVANETKSVLPFILKDLPNIKADESEMLSLDTLPAFNKDDCPKHDKTTVKVLNEDTFNAAIMLKDLITPSSPVATVTNGGSNTLTCSAARPAVLNLASDTSPGGGFERGAMAQEEALCYRSSLFLSLHKTYYPLGALQGLYTRDVVIIRSSISDGHSMLAPAVAAANLEVVSVISIAAIRRPKLNTAQTVSGEQRKVFKDAEDRVLTKKKMRLTLRMAASKGHDSLVLGALGCGAFRNPVQEIADAWKEVLEEDEFGGGWWKELWFAVLDSKNEGNFALFDRVLGGIQV</sequence>
<dbReference type="AlphaFoldDB" id="A0A9W8YZ58"/>
<accession>A0A9W8YZ58</accession>
<feature type="region of interest" description="Disordered" evidence="1">
    <location>
        <begin position="1"/>
        <end position="37"/>
    </location>
</feature>
<dbReference type="EMBL" id="JAPEVB010000002">
    <property type="protein sequence ID" value="KAJ4394523.1"/>
    <property type="molecule type" value="Genomic_DNA"/>
</dbReference>
<protein>
    <recommendedName>
        <fullName evidence="2">Microbial-type PARG catalytic domain-containing protein</fullName>
    </recommendedName>
</protein>
<dbReference type="Gene3D" id="3.40.220.10">
    <property type="entry name" value="Leucine Aminopeptidase, subunit E, domain 1"/>
    <property type="match status" value="1"/>
</dbReference>
<dbReference type="NCBIfam" id="TIGR02452">
    <property type="entry name" value="TIGR02452 family protein"/>
    <property type="match status" value="1"/>
</dbReference>
<evidence type="ECO:0000256" key="1">
    <source>
        <dbReference type="SAM" id="MobiDB-lite"/>
    </source>
</evidence>
<keyword evidence="4" id="KW-1185">Reference proteome</keyword>
<feature type="compositionally biased region" description="Polar residues" evidence="1">
    <location>
        <begin position="1"/>
        <end position="12"/>
    </location>
</feature>
<comment type="caution">
    <text evidence="3">The sequence shown here is derived from an EMBL/GenBank/DDBJ whole genome shotgun (WGS) entry which is preliminary data.</text>
</comment>
<dbReference type="Proteomes" id="UP001140453">
    <property type="component" value="Unassembled WGS sequence"/>
</dbReference>
<evidence type="ECO:0000313" key="3">
    <source>
        <dbReference type="EMBL" id="KAJ4394523.1"/>
    </source>
</evidence>
<evidence type="ECO:0000313" key="4">
    <source>
        <dbReference type="Proteomes" id="UP001140453"/>
    </source>
</evidence>
<evidence type="ECO:0000259" key="2">
    <source>
        <dbReference type="Pfam" id="PF10021"/>
    </source>
</evidence>
<dbReference type="OrthoDB" id="9985428at2759"/>
<feature type="compositionally biased region" description="Basic residues" evidence="1">
    <location>
        <begin position="18"/>
        <end position="27"/>
    </location>
</feature>
<dbReference type="PANTHER" id="PTHR35596">
    <property type="entry name" value="DUF2263 DOMAIN-CONTAINING PROTEIN"/>
    <property type="match status" value="1"/>
</dbReference>
<dbReference type="PANTHER" id="PTHR35596:SF1">
    <property type="entry name" value="MICROBIAL-TYPE PARG CATALYTIC DOMAIN-CONTAINING PROTEIN"/>
    <property type="match status" value="1"/>
</dbReference>
<dbReference type="InterPro" id="IPR043472">
    <property type="entry name" value="Macro_dom-like"/>
</dbReference>
<feature type="compositionally biased region" description="Basic and acidic residues" evidence="1">
    <location>
        <begin position="28"/>
        <end position="37"/>
    </location>
</feature>
<gene>
    <name evidence="3" type="ORF">N0V93_003741</name>
</gene>
<proteinExistence type="predicted"/>
<reference evidence="3" key="1">
    <citation type="submission" date="2022-10" db="EMBL/GenBank/DDBJ databases">
        <title>Tapping the CABI collections for fungal endophytes: first genome assemblies for Collariella, Neodidymelliopsis, Ascochyta clinopodiicola, Didymella pomorum, Didymosphaeria variabile, Neocosmospora piperis and Neocucurbitaria cava.</title>
        <authorList>
            <person name="Hill R."/>
        </authorList>
    </citation>
    <scope>NUCLEOTIDE SEQUENCE</scope>
    <source>
        <strain evidence="3">IMI 355082</strain>
    </source>
</reference>
<name>A0A9W8YZ58_9PEZI</name>
<dbReference type="Pfam" id="PF10021">
    <property type="entry name" value="PARG_cat_microb"/>
    <property type="match status" value="1"/>
</dbReference>
<dbReference type="InterPro" id="IPR012664">
    <property type="entry name" value="CHP02452"/>
</dbReference>
<dbReference type="SUPFAM" id="SSF52949">
    <property type="entry name" value="Macro domain-like"/>
    <property type="match status" value="1"/>
</dbReference>
<dbReference type="InterPro" id="IPR019261">
    <property type="entry name" value="PARG_cat_microbial"/>
</dbReference>
<organism evidence="3 4">
    <name type="scientific">Gnomoniopsis smithogilvyi</name>
    <dbReference type="NCBI Taxonomy" id="1191159"/>
    <lineage>
        <taxon>Eukaryota</taxon>
        <taxon>Fungi</taxon>
        <taxon>Dikarya</taxon>
        <taxon>Ascomycota</taxon>
        <taxon>Pezizomycotina</taxon>
        <taxon>Sordariomycetes</taxon>
        <taxon>Sordariomycetidae</taxon>
        <taxon>Diaporthales</taxon>
        <taxon>Gnomoniaceae</taxon>
        <taxon>Gnomoniopsis</taxon>
    </lineage>
</organism>
<feature type="domain" description="Microbial-type PARG catalytic" evidence="2">
    <location>
        <begin position="77"/>
        <end position="175"/>
    </location>
</feature>